<sequence length="71" mass="8821">MDWTEIYPRDYEELRGRRNTQQRTEYRHVQERLMLRRTLTEPVYLLHVKLRDIDDPPVERTLRVPTTIAFH</sequence>
<evidence type="ECO:0000313" key="1">
    <source>
        <dbReference type="EMBL" id="GIZ48922.1"/>
    </source>
</evidence>
<accession>A0A9P3CWE9</accession>
<organism evidence="1 2">
    <name type="scientific">Cercospora kikuchii</name>
    <dbReference type="NCBI Taxonomy" id="84275"/>
    <lineage>
        <taxon>Eukaryota</taxon>
        <taxon>Fungi</taxon>
        <taxon>Dikarya</taxon>
        <taxon>Ascomycota</taxon>
        <taxon>Pezizomycotina</taxon>
        <taxon>Dothideomycetes</taxon>
        <taxon>Dothideomycetidae</taxon>
        <taxon>Mycosphaerellales</taxon>
        <taxon>Mycosphaerellaceae</taxon>
        <taxon>Cercospora</taxon>
    </lineage>
</organism>
<dbReference type="EMBL" id="BOLY01000008">
    <property type="protein sequence ID" value="GIZ48922.1"/>
    <property type="molecule type" value="Genomic_DNA"/>
</dbReference>
<dbReference type="AlphaFoldDB" id="A0A9P3CWE9"/>
<protein>
    <submittedName>
        <fullName evidence="1">Uncharacterized protein</fullName>
    </submittedName>
</protein>
<dbReference type="RefSeq" id="XP_044663409.1">
    <property type="nucleotide sequence ID" value="XM_044807474.1"/>
</dbReference>
<name>A0A9P3CWE9_9PEZI</name>
<reference evidence="1 2" key="1">
    <citation type="submission" date="2021-01" db="EMBL/GenBank/DDBJ databases">
        <title>Cercospora kikuchii MAFF 305040 whole genome shotgun sequence.</title>
        <authorList>
            <person name="Kashiwa T."/>
            <person name="Suzuki T."/>
        </authorList>
    </citation>
    <scope>NUCLEOTIDE SEQUENCE [LARGE SCALE GENOMIC DNA]</scope>
    <source>
        <strain evidence="1 2">MAFF 305040</strain>
    </source>
</reference>
<proteinExistence type="predicted"/>
<evidence type="ECO:0000313" key="2">
    <source>
        <dbReference type="Proteomes" id="UP000825890"/>
    </source>
</evidence>
<keyword evidence="2" id="KW-1185">Reference proteome</keyword>
<gene>
    <name evidence="1" type="ORF">CKM354_001196500</name>
</gene>
<dbReference type="GeneID" id="68297540"/>
<dbReference type="Proteomes" id="UP000825890">
    <property type="component" value="Unassembled WGS sequence"/>
</dbReference>
<comment type="caution">
    <text evidence="1">The sequence shown here is derived from an EMBL/GenBank/DDBJ whole genome shotgun (WGS) entry which is preliminary data.</text>
</comment>